<dbReference type="SUPFAM" id="SSF51338">
    <property type="entry name" value="Composite domain of metallo-dependent hydrolases"/>
    <property type="match status" value="2"/>
</dbReference>
<accession>A0ABV7D3S3</accession>
<feature type="domain" description="Amidohydrolase-related" evidence="1">
    <location>
        <begin position="307"/>
        <end position="661"/>
    </location>
</feature>
<dbReference type="RefSeq" id="WP_194214264.1">
    <property type="nucleotide sequence ID" value="NZ_CP061205.1"/>
</dbReference>
<dbReference type="PANTHER" id="PTHR43135">
    <property type="entry name" value="ALPHA-D-RIBOSE 1-METHYLPHOSPHONATE 5-TRIPHOSPHATE DIPHOSPHATASE"/>
    <property type="match status" value="1"/>
</dbReference>
<evidence type="ECO:0000313" key="3">
    <source>
        <dbReference type="Proteomes" id="UP001595444"/>
    </source>
</evidence>
<sequence>MSAVSKIQERERPMMRTLNVILFAIFSLVNAHAAFSIEDGKREYQVIRQGDVIGSMVISRSDNNLSSHYQYSNNGRGPDIKFHAKVDSMLFPTTFEIEGLSLLQTPVRESATYKDGVLEWRSGIDSGESAKRAFYFPTHSTPAHLEMLAGALLRDADAGLPLLPNGHAYIKKVASERVNNGNEHKLVDLYFLYGLQFSPVVMWLNKDQSLFAVDEVIERGWEENGSRLTRVSDELLGKLDQEIAKKGTTIPESPVLLFNGRLVDVRKKQVRANMSVLIDGNRIIKVGADFAIEVPEKAQKINLGGSTILPGLWDMHVHIRSNTDGLLNIINGITSVRDMGGDVGTALARRHQFSTGDLVGPRLFLGGLIDGVAPTATSGLSVSSYSDLDRTITMLAENGYDQIKLYSSFPSELVPPAVALARKYGLLIGGHVPVNMRQDDVVKLGYDNISHFNFFMLNQFGDKVQSKTNTLARMLVPAGRGRDLDPSSSGVKRSIALLKKHNVALDPTMVVLEALFTAKEGRVSPAWQQYYNRLPFRIALAAKSGGLAQNDLELQQYTESFDLSLKLLGKAYEEGVKVLPGTDVLPGFEYVRELELYKDAGIPNLDVLRLATLGSAEHMQADTYVGAVEPGMLADIIIVDGRPDEDISALRNIRMVVKDGKFFDLTGLNEAVGVLPADNAVYLPVPATDKY</sequence>
<dbReference type="Gene3D" id="1.20.58.520">
    <property type="entry name" value="Amidohydrolase"/>
    <property type="match status" value="1"/>
</dbReference>
<name>A0ABV7D3S3_9PROT</name>
<dbReference type="InterPro" id="IPR006680">
    <property type="entry name" value="Amidohydro-rel"/>
</dbReference>
<dbReference type="Gene3D" id="3.30.110.90">
    <property type="entry name" value="Amidohydrolase"/>
    <property type="match status" value="1"/>
</dbReference>
<dbReference type="SUPFAM" id="SSF51556">
    <property type="entry name" value="Metallo-dependent hydrolases"/>
    <property type="match status" value="1"/>
</dbReference>
<evidence type="ECO:0000259" key="1">
    <source>
        <dbReference type="Pfam" id="PF01979"/>
    </source>
</evidence>
<protein>
    <submittedName>
        <fullName evidence="2">Amidohydrolase family protein</fullName>
    </submittedName>
</protein>
<dbReference type="Gene3D" id="2.30.40.10">
    <property type="entry name" value="Urease, subunit C, domain 1"/>
    <property type="match status" value="1"/>
</dbReference>
<dbReference type="InterPro" id="IPR011059">
    <property type="entry name" value="Metal-dep_hydrolase_composite"/>
</dbReference>
<keyword evidence="3" id="KW-1185">Reference proteome</keyword>
<comment type="caution">
    <text evidence="2">The sequence shown here is derived from an EMBL/GenBank/DDBJ whole genome shotgun (WGS) entry which is preliminary data.</text>
</comment>
<dbReference type="PANTHER" id="PTHR43135:SF3">
    <property type="entry name" value="ALPHA-D-RIBOSE 1-METHYLPHOSPHONATE 5-TRIPHOSPHATE DIPHOSPHATASE"/>
    <property type="match status" value="1"/>
</dbReference>
<evidence type="ECO:0000313" key="2">
    <source>
        <dbReference type="EMBL" id="MFC3051532.1"/>
    </source>
</evidence>
<gene>
    <name evidence="2" type="ORF">ACFOKA_06425</name>
</gene>
<proteinExistence type="predicted"/>
<reference evidence="3" key="1">
    <citation type="journal article" date="2019" name="Int. J. Syst. Evol. Microbiol.">
        <title>The Global Catalogue of Microorganisms (GCM) 10K type strain sequencing project: providing services to taxonomists for standard genome sequencing and annotation.</title>
        <authorList>
            <consortium name="The Broad Institute Genomics Platform"/>
            <consortium name="The Broad Institute Genome Sequencing Center for Infectious Disease"/>
            <person name="Wu L."/>
            <person name="Ma J."/>
        </authorList>
    </citation>
    <scope>NUCLEOTIDE SEQUENCE [LARGE SCALE GENOMIC DNA]</scope>
    <source>
        <strain evidence="3">KCTC 62164</strain>
    </source>
</reference>
<dbReference type="Proteomes" id="UP001595444">
    <property type="component" value="Unassembled WGS sequence"/>
</dbReference>
<organism evidence="2 3">
    <name type="scientific">Kordiimonas pumila</name>
    <dbReference type="NCBI Taxonomy" id="2161677"/>
    <lineage>
        <taxon>Bacteria</taxon>
        <taxon>Pseudomonadati</taxon>
        <taxon>Pseudomonadota</taxon>
        <taxon>Alphaproteobacteria</taxon>
        <taxon>Kordiimonadales</taxon>
        <taxon>Kordiimonadaceae</taxon>
        <taxon>Kordiimonas</taxon>
    </lineage>
</organism>
<dbReference type="Gene3D" id="3.40.50.10910">
    <property type="entry name" value="Amidohydrolase"/>
    <property type="match status" value="1"/>
</dbReference>
<dbReference type="EMBL" id="JBHRSL010000003">
    <property type="protein sequence ID" value="MFC3051532.1"/>
    <property type="molecule type" value="Genomic_DNA"/>
</dbReference>
<dbReference type="Pfam" id="PF01979">
    <property type="entry name" value="Amidohydro_1"/>
    <property type="match status" value="1"/>
</dbReference>
<dbReference type="InterPro" id="IPR051781">
    <property type="entry name" value="Metallo-dep_Hydrolase"/>
</dbReference>
<dbReference type="InterPro" id="IPR032466">
    <property type="entry name" value="Metal_Hydrolase"/>
</dbReference>